<dbReference type="GO" id="GO:0016787">
    <property type="term" value="F:hydrolase activity"/>
    <property type="evidence" value="ECO:0007669"/>
    <property type="project" value="UniProtKB-KW"/>
</dbReference>
<dbReference type="SMART" id="SM00487">
    <property type="entry name" value="DEXDc"/>
    <property type="match status" value="1"/>
</dbReference>
<dbReference type="InterPro" id="IPR014014">
    <property type="entry name" value="RNA_helicase_DEAD_Q_motif"/>
</dbReference>
<dbReference type="GO" id="GO:0003676">
    <property type="term" value="F:nucleic acid binding"/>
    <property type="evidence" value="ECO:0007669"/>
    <property type="project" value="InterPro"/>
</dbReference>
<evidence type="ECO:0000256" key="2">
    <source>
        <dbReference type="ARBA" id="ARBA00022801"/>
    </source>
</evidence>
<dbReference type="SUPFAM" id="SSF52540">
    <property type="entry name" value="P-loop containing nucleoside triphosphate hydrolases"/>
    <property type="match status" value="1"/>
</dbReference>
<dbReference type="InterPro" id="IPR044742">
    <property type="entry name" value="DEAD/DEAH_RhlB"/>
</dbReference>
<evidence type="ECO:0000256" key="3">
    <source>
        <dbReference type="ARBA" id="ARBA00022806"/>
    </source>
</evidence>
<dbReference type="AlphaFoldDB" id="A0A4V6MEB4"/>
<protein>
    <submittedName>
        <fullName evidence="12">ATP-dependent RNA helicase DeaD</fullName>
    </submittedName>
</protein>
<evidence type="ECO:0000259" key="9">
    <source>
        <dbReference type="PROSITE" id="PS51192"/>
    </source>
</evidence>
<dbReference type="GO" id="GO:0005829">
    <property type="term" value="C:cytosol"/>
    <property type="evidence" value="ECO:0007669"/>
    <property type="project" value="TreeGrafter"/>
</dbReference>
<keyword evidence="2 7" id="KW-0378">Hydrolase</keyword>
<dbReference type="GO" id="GO:0005524">
    <property type="term" value="F:ATP binding"/>
    <property type="evidence" value="ECO:0007669"/>
    <property type="project" value="UniProtKB-KW"/>
</dbReference>
<sequence length="661" mass="69933">MSTLLDQALINDDRITEIPDTSEANGDIADIDTPQNDTAAIDTVESDTVKDDITENDTPGNDATERPVDDTVTDEAAENDTDDDTDDEPESTGTTFADLGLAPQLLRELEGLGYEHPSPIQAESIVPLIAGRDLLGQAATGTGKTAAFALPMLQRLTDGRAGKSRGSRPFGLVLAPTRELAMQVGEAVARYGRNVGAKVVTVYGGAPIGPQLGTLRRGVDIVVATPGRAIDLLNRNALSLDAIEVAVLDEADEMLDMGFIEDIDLLLDATPATRQTVLFSATMPSRIVSLARKHLNDPVDIRMGKVETPEGEAPKVRQTAYNVPRSHVTVALGRVLEMERPTAAIVFCRTRADVDAVTETLTGRGLRAEALHGGMDQEHRTRVVERLRAGRTDLLVATDVAARGLDIDSLTHVVNHDVPSSPEAYVHRIGRVGRAGREGVAITLVTPGSVRHLRGIERLTGTTVPVAPVPTVQDLRDARLARTAVTIAEQIEAGSDNDGVDALVLELAQENDLQTIAAAAIRMARAGTAVADDEIDIPEVRAPRGGAAGGRDARGPRREGPGGPGGARGQGSRPPKAGTTRLFVSAGRASGVRPQDIVGALANESRLSGRDIGAIQIHERHALVEVPEHAADDVVKSLRGATTLKGRKANVRRDRDAAGAR</sequence>
<dbReference type="Gene3D" id="3.40.50.300">
    <property type="entry name" value="P-loop containing nucleotide triphosphate hydrolases"/>
    <property type="match status" value="2"/>
</dbReference>
<evidence type="ECO:0000256" key="8">
    <source>
        <dbReference type="SAM" id="MobiDB-lite"/>
    </source>
</evidence>
<evidence type="ECO:0000256" key="7">
    <source>
        <dbReference type="RuleBase" id="RU000492"/>
    </source>
</evidence>
<evidence type="ECO:0000313" key="12">
    <source>
        <dbReference type="EMBL" id="RZT86060.1"/>
    </source>
</evidence>
<dbReference type="PROSITE" id="PS00039">
    <property type="entry name" value="DEAD_ATP_HELICASE"/>
    <property type="match status" value="1"/>
</dbReference>
<accession>A0A4V6MEB4</accession>
<dbReference type="SMART" id="SM00490">
    <property type="entry name" value="HELICc"/>
    <property type="match status" value="1"/>
</dbReference>
<proteinExistence type="inferred from homology"/>
<dbReference type="CDD" id="cd12252">
    <property type="entry name" value="RRM_DbpA"/>
    <property type="match status" value="1"/>
</dbReference>
<feature type="domain" description="Helicase ATP-binding" evidence="9">
    <location>
        <begin position="125"/>
        <end position="301"/>
    </location>
</feature>
<feature type="domain" description="Helicase C-terminal" evidence="10">
    <location>
        <begin position="315"/>
        <end position="476"/>
    </location>
</feature>
<dbReference type="PROSITE" id="PS51192">
    <property type="entry name" value="HELICASE_ATP_BIND_1"/>
    <property type="match status" value="1"/>
</dbReference>
<dbReference type="InterPro" id="IPR027417">
    <property type="entry name" value="P-loop_NTPase"/>
</dbReference>
<evidence type="ECO:0000256" key="4">
    <source>
        <dbReference type="ARBA" id="ARBA00022840"/>
    </source>
</evidence>
<evidence type="ECO:0000259" key="10">
    <source>
        <dbReference type="PROSITE" id="PS51194"/>
    </source>
</evidence>
<dbReference type="InterPro" id="IPR012677">
    <property type="entry name" value="Nucleotide-bd_a/b_plait_sf"/>
</dbReference>
<reference evidence="12 13" key="1">
    <citation type="submission" date="2019-02" db="EMBL/GenBank/DDBJ databases">
        <title>Sequencing the genomes of 1000 actinobacteria strains.</title>
        <authorList>
            <person name="Klenk H.-P."/>
        </authorList>
    </citation>
    <scope>NUCLEOTIDE SEQUENCE [LARGE SCALE GENOMIC DNA]</scope>
    <source>
        <strain evidence="12 13">DSM 45779</strain>
    </source>
</reference>
<keyword evidence="4 7" id="KW-0067">ATP-binding</keyword>
<dbReference type="PANTHER" id="PTHR47959:SF1">
    <property type="entry name" value="ATP-DEPENDENT RNA HELICASE DBPA"/>
    <property type="match status" value="1"/>
</dbReference>
<keyword evidence="13" id="KW-1185">Reference proteome</keyword>
<gene>
    <name evidence="12" type="ORF">EV383_2948</name>
</gene>
<keyword evidence="3 7" id="KW-0347">Helicase</keyword>
<dbReference type="Pfam" id="PF00270">
    <property type="entry name" value="DEAD"/>
    <property type="match status" value="1"/>
</dbReference>
<feature type="short sequence motif" description="Q motif" evidence="6">
    <location>
        <begin position="94"/>
        <end position="122"/>
    </location>
</feature>
<evidence type="ECO:0000256" key="5">
    <source>
        <dbReference type="ARBA" id="ARBA00038437"/>
    </source>
</evidence>
<dbReference type="InterPro" id="IPR014001">
    <property type="entry name" value="Helicase_ATP-bd"/>
</dbReference>
<dbReference type="Gene3D" id="3.30.70.330">
    <property type="match status" value="1"/>
</dbReference>
<feature type="compositionally biased region" description="Acidic residues" evidence="8">
    <location>
        <begin position="71"/>
        <end position="90"/>
    </location>
</feature>
<dbReference type="CDD" id="cd00268">
    <property type="entry name" value="DEADc"/>
    <property type="match status" value="1"/>
</dbReference>
<comment type="caution">
    <text evidence="12">The sequence shown here is derived from an EMBL/GenBank/DDBJ whole genome shotgun (WGS) entry which is preliminary data.</text>
</comment>
<evidence type="ECO:0000259" key="11">
    <source>
        <dbReference type="PROSITE" id="PS51195"/>
    </source>
</evidence>
<dbReference type="PROSITE" id="PS51195">
    <property type="entry name" value="Q_MOTIF"/>
    <property type="match status" value="1"/>
</dbReference>
<dbReference type="Proteomes" id="UP000291591">
    <property type="component" value="Unassembled WGS sequence"/>
</dbReference>
<evidence type="ECO:0000256" key="1">
    <source>
        <dbReference type="ARBA" id="ARBA00022741"/>
    </source>
</evidence>
<dbReference type="PROSITE" id="PS51194">
    <property type="entry name" value="HELICASE_CTER"/>
    <property type="match status" value="1"/>
</dbReference>
<keyword evidence="1 7" id="KW-0547">Nucleotide-binding</keyword>
<feature type="compositionally biased region" description="Basic and acidic residues" evidence="8">
    <location>
        <begin position="551"/>
        <end position="560"/>
    </location>
</feature>
<comment type="similarity">
    <text evidence="5 7">Belongs to the DEAD box helicase family.</text>
</comment>
<dbReference type="EMBL" id="SHKL01000001">
    <property type="protein sequence ID" value="RZT86060.1"/>
    <property type="molecule type" value="Genomic_DNA"/>
</dbReference>
<dbReference type="PANTHER" id="PTHR47959">
    <property type="entry name" value="ATP-DEPENDENT RNA HELICASE RHLE-RELATED"/>
    <property type="match status" value="1"/>
</dbReference>
<dbReference type="Pfam" id="PF00271">
    <property type="entry name" value="Helicase_C"/>
    <property type="match status" value="1"/>
</dbReference>
<organism evidence="12 13">
    <name type="scientific">Pseudonocardia sediminis</name>
    <dbReference type="NCBI Taxonomy" id="1397368"/>
    <lineage>
        <taxon>Bacteria</taxon>
        <taxon>Bacillati</taxon>
        <taxon>Actinomycetota</taxon>
        <taxon>Actinomycetes</taxon>
        <taxon>Pseudonocardiales</taxon>
        <taxon>Pseudonocardiaceae</taxon>
        <taxon>Pseudonocardia</taxon>
    </lineage>
</organism>
<dbReference type="CDD" id="cd18787">
    <property type="entry name" value="SF2_C_DEAD"/>
    <property type="match status" value="1"/>
</dbReference>
<dbReference type="InterPro" id="IPR011545">
    <property type="entry name" value="DEAD/DEAH_box_helicase_dom"/>
</dbReference>
<evidence type="ECO:0000313" key="13">
    <source>
        <dbReference type="Proteomes" id="UP000291591"/>
    </source>
</evidence>
<dbReference type="InterPro" id="IPR005580">
    <property type="entry name" value="DbpA/CsdA_RNA-bd_dom"/>
</dbReference>
<dbReference type="InterPro" id="IPR001650">
    <property type="entry name" value="Helicase_C-like"/>
</dbReference>
<name>A0A4V6MEB4_PSEST</name>
<dbReference type="InterPro" id="IPR000629">
    <property type="entry name" value="RNA-helicase_DEAD-box_CS"/>
</dbReference>
<dbReference type="RefSeq" id="WP_242623101.1">
    <property type="nucleotide sequence ID" value="NZ_SHKL01000001.1"/>
</dbReference>
<feature type="region of interest" description="Disordered" evidence="8">
    <location>
        <begin position="16"/>
        <end position="98"/>
    </location>
</feature>
<dbReference type="InterPro" id="IPR050079">
    <property type="entry name" value="DEAD_box_RNA_helicase"/>
</dbReference>
<evidence type="ECO:0000256" key="6">
    <source>
        <dbReference type="PROSITE-ProRule" id="PRU00552"/>
    </source>
</evidence>
<dbReference type="GO" id="GO:0003724">
    <property type="term" value="F:RNA helicase activity"/>
    <property type="evidence" value="ECO:0007669"/>
    <property type="project" value="InterPro"/>
</dbReference>
<feature type="region of interest" description="Disordered" evidence="8">
    <location>
        <begin position="537"/>
        <end position="579"/>
    </location>
</feature>
<dbReference type="Pfam" id="PF03880">
    <property type="entry name" value="DbpA"/>
    <property type="match status" value="1"/>
</dbReference>
<feature type="domain" description="DEAD-box RNA helicase Q" evidence="11">
    <location>
        <begin position="94"/>
        <end position="122"/>
    </location>
</feature>